<dbReference type="Proteomes" id="UP000838756">
    <property type="component" value="Unassembled WGS sequence"/>
</dbReference>
<keyword evidence="4" id="KW-1185">Reference proteome</keyword>
<feature type="chain" id="PRO_5035863937" evidence="2">
    <location>
        <begin position="17"/>
        <end position="210"/>
    </location>
</feature>
<proteinExistence type="predicted"/>
<evidence type="ECO:0000313" key="3">
    <source>
        <dbReference type="EMBL" id="CAH2237877.1"/>
    </source>
</evidence>
<feature type="transmembrane region" description="Helical" evidence="1">
    <location>
        <begin position="89"/>
        <end position="112"/>
    </location>
</feature>
<protein>
    <submittedName>
        <fullName evidence="3">Jg4889 protein</fullName>
    </submittedName>
</protein>
<evidence type="ECO:0000256" key="1">
    <source>
        <dbReference type="SAM" id="Phobius"/>
    </source>
</evidence>
<gene>
    <name evidence="3" type="primary">jg4889</name>
    <name evidence="3" type="ORF">PAEG_LOCUS15042</name>
</gene>
<keyword evidence="1" id="KW-0472">Membrane</keyword>
<name>A0A8S4RM41_9NEOP</name>
<keyword evidence="2" id="KW-0732">Signal</keyword>
<reference evidence="3" key="1">
    <citation type="submission" date="2022-03" db="EMBL/GenBank/DDBJ databases">
        <authorList>
            <person name="Lindestad O."/>
        </authorList>
    </citation>
    <scope>NUCLEOTIDE SEQUENCE</scope>
</reference>
<evidence type="ECO:0000256" key="2">
    <source>
        <dbReference type="SAM" id="SignalP"/>
    </source>
</evidence>
<feature type="signal peptide" evidence="2">
    <location>
        <begin position="1"/>
        <end position="16"/>
    </location>
</feature>
<keyword evidence="1" id="KW-0812">Transmembrane</keyword>
<dbReference type="EMBL" id="CAKXAJ010025301">
    <property type="protein sequence ID" value="CAH2237877.1"/>
    <property type="molecule type" value="Genomic_DNA"/>
</dbReference>
<accession>A0A8S4RM41</accession>
<dbReference type="OrthoDB" id="6925060at2759"/>
<keyword evidence="1" id="KW-1133">Transmembrane helix</keyword>
<sequence length="210" mass="23644">MARIILTFAFLISVTAKGDDQNGLITALEDKLENKLVFYANNFAKWLENVNDRHLGQSELGKMLDYNGIKPKFNNIGSESRGMKKMAMVLLPIIFHVGATSTWLILTALMAAKSVAIGIILLVFKIAVSSAKVAAFFTAWKHKNQNQEHSWSPHYEHGHYRSIHDAGTHSDSPYLSYNPGWNTEQKTLSTSFIPEPYHEIDLKHSIDKKS</sequence>
<feature type="transmembrane region" description="Helical" evidence="1">
    <location>
        <begin position="119"/>
        <end position="140"/>
    </location>
</feature>
<evidence type="ECO:0000313" key="4">
    <source>
        <dbReference type="Proteomes" id="UP000838756"/>
    </source>
</evidence>
<organism evidence="3 4">
    <name type="scientific">Pararge aegeria aegeria</name>
    <dbReference type="NCBI Taxonomy" id="348720"/>
    <lineage>
        <taxon>Eukaryota</taxon>
        <taxon>Metazoa</taxon>
        <taxon>Ecdysozoa</taxon>
        <taxon>Arthropoda</taxon>
        <taxon>Hexapoda</taxon>
        <taxon>Insecta</taxon>
        <taxon>Pterygota</taxon>
        <taxon>Neoptera</taxon>
        <taxon>Endopterygota</taxon>
        <taxon>Lepidoptera</taxon>
        <taxon>Glossata</taxon>
        <taxon>Ditrysia</taxon>
        <taxon>Papilionoidea</taxon>
        <taxon>Nymphalidae</taxon>
        <taxon>Satyrinae</taxon>
        <taxon>Satyrini</taxon>
        <taxon>Parargina</taxon>
        <taxon>Pararge</taxon>
    </lineage>
</organism>
<comment type="caution">
    <text evidence="3">The sequence shown here is derived from an EMBL/GenBank/DDBJ whole genome shotgun (WGS) entry which is preliminary data.</text>
</comment>
<dbReference type="AlphaFoldDB" id="A0A8S4RM41"/>